<protein>
    <recommendedName>
        <fullName evidence="4">Lipoprotein</fullName>
    </recommendedName>
</protein>
<dbReference type="EMBL" id="CAJVAX010000003">
    <property type="protein sequence ID" value="CAG7615638.1"/>
    <property type="molecule type" value="Genomic_DNA"/>
</dbReference>
<reference evidence="2" key="1">
    <citation type="submission" date="2021-06" db="EMBL/GenBank/DDBJ databases">
        <authorList>
            <person name="Arsene-Ploetze F."/>
        </authorList>
    </citation>
    <scope>NUCLEOTIDE SEQUENCE</scope>
    <source>
        <strain evidence="2">SBRY1</strain>
    </source>
</reference>
<sequence length="275" mass="27760">MKRTVLATALMCTTAAVVLTGCGGKKDAASSPAASAPAGAATATTATTATTTTAAKAAAGAGPLDGLTAQQISDKTVADMNALTSVHVVGQEMDGDTPAHLDVTVATSGKCLATVGEGGGDMKVISTTEYTYMKGDSTFWKAQGKDGVALGTALHGRWLKKPGKAASDPDLKEFCDLKTFMAGFTADNGAPLTKGAAVELGGQRVIPLTQHDSDGDLVVYVADTAKPYAVKFDEPGKDGAGTDGSGTITFSGFDKPLHVYAPPPSQTVTEDALTV</sequence>
<proteinExistence type="predicted"/>
<keyword evidence="1" id="KW-0732">Signal</keyword>
<evidence type="ECO:0000313" key="3">
    <source>
        <dbReference type="Proteomes" id="UP001153328"/>
    </source>
</evidence>
<dbReference type="PROSITE" id="PS51257">
    <property type="entry name" value="PROKAR_LIPOPROTEIN"/>
    <property type="match status" value="1"/>
</dbReference>
<evidence type="ECO:0000256" key="1">
    <source>
        <dbReference type="SAM" id="SignalP"/>
    </source>
</evidence>
<evidence type="ECO:0008006" key="4">
    <source>
        <dbReference type="Google" id="ProtNLM"/>
    </source>
</evidence>
<gene>
    <name evidence="2" type="ORF">SBRY_110090</name>
</gene>
<organism evidence="2 3">
    <name type="scientific">Actinacidiphila bryophytorum</name>
    <dbReference type="NCBI Taxonomy" id="1436133"/>
    <lineage>
        <taxon>Bacteria</taxon>
        <taxon>Bacillati</taxon>
        <taxon>Actinomycetota</taxon>
        <taxon>Actinomycetes</taxon>
        <taxon>Kitasatosporales</taxon>
        <taxon>Streptomycetaceae</taxon>
        <taxon>Actinacidiphila</taxon>
    </lineage>
</organism>
<keyword evidence="3" id="KW-1185">Reference proteome</keyword>
<dbReference type="AlphaFoldDB" id="A0A9W4GYE3"/>
<comment type="caution">
    <text evidence="2">The sequence shown here is derived from an EMBL/GenBank/DDBJ whole genome shotgun (WGS) entry which is preliminary data.</text>
</comment>
<evidence type="ECO:0000313" key="2">
    <source>
        <dbReference type="EMBL" id="CAG7615638.1"/>
    </source>
</evidence>
<dbReference type="Proteomes" id="UP001153328">
    <property type="component" value="Unassembled WGS sequence"/>
</dbReference>
<dbReference type="RefSeq" id="WP_205046827.1">
    <property type="nucleotide sequence ID" value="NZ_CAJVAX010000003.1"/>
</dbReference>
<feature type="signal peptide" evidence="1">
    <location>
        <begin position="1"/>
        <end position="20"/>
    </location>
</feature>
<name>A0A9W4GYE3_9ACTN</name>
<accession>A0A9W4GYE3</accession>
<feature type="chain" id="PRO_5040773146" description="Lipoprotein" evidence="1">
    <location>
        <begin position="21"/>
        <end position="275"/>
    </location>
</feature>